<dbReference type="EMBL" id="VOIH02000010">
    <property type="protein sequence ID" value="KAF3435260.1"/>
    <property type="molecule type" value="Genomic_DNA"/>
</dbReference>
<name>A0A8K0DQB3_9ROSA</name>
<evidence type="ECO:0000313" key="2">
    <source>
        <dbReference type="Proteomes" id="UP000796880"/>
    </source>
</evidence>
<sequence length="122" mass="13364">MKGKFMPFYSRAAKPSSTVQYMSTTKVVKPSQSSPSTASVGFVHVQDYVISGQPKQKVSFILPENTRESAAAAAAFGKFDSSHGAAIDDAVDMKAAIYISSVQERFKLERVNSERIKCQEIH</sequence>
<protein>
    <submittedName>
        <fullName evidence="1">Uncharacterized protein</fullName>
    </submittedName>
</protein>
<dbReference type="OrthoDB" id="911847at2759"/>
<evidence type="ECO:0000313" key="1">
    <source>
        <dbReference type="EMBL" id="KAF3435260.1"/>
    </source>
</evidence>
<dbReference type="PANTHER" id="PTHR36030:SF1">
    <property type="entry name" value="CALMODULIN-BINDING DOMAIN-CONTAINING PROTEIN"/>
    <property type="match status" value="1"/>
</dbReference>
<accession>A0A8K0DQB3</accession>
<keyword evidence="2" id="KW-1185">Reference proteome</keyword>
<dbReference type="AlphaFoldDB" id="A0A8K0DQB3"/>
<organism evidence="1 2">
    <name type="scientific">Rhamnella rubrinervis</name>
    <dbReference type="NCBI Taxonomy" id="2594499"/>
    <lineage>
        <taxon>Eukaryota</taxon>
        <taxon>Viridiplantae</taxon>
        <taxon>Streptophyta</taxon>
        <taxon>Embryophyta</taxon>
        <taxon>Tracheophyta</taxon>
        <taxon>Spermatophyta</taxon>
        <taxon>Magnoliopsida</taxon>
        <taxon>eudicotyledons</taxon>
        <taxon>Gunneridae</taxon>
        <taxon>Pentapetalae</taxon>
        <taxon>rosids</taxon>
        <taxon>fabids</taxon>
        <taxon>Rosales</taxon>
        <taxon>Rhamnaceae</taxon>
        <taxon>rhamnoid group</taxon>
        <taxon>Rhamneae</taxon>
        <taxon>Rhamnella</taxon>
    </lineage>
</organism>
<gene>
    <name evidence="1" type="ORF">FNV43_RR22347</name>
</gene>
<dbReference type="PANTHER" id="PTHR36030">
    <property type="entry name" value="CALMODULIN-BINDING DOMAIN-CONTAINING PROTEIN"/>
    <property type="match status" value="1"/>
</dbReference>
<reference evidence="1" key="1">
    <citation type="submission" date="2020-03" db="EMBL/GenBank/DDBJ databases">
        <title>A high-quality chromosome-level genome assembly of a woody plant with both climbing and erect habits, Rhamnella rubrinervis.</title>
        <authorList>
            <person name="Lu Z."/>
            <person name="Yang Y."/>
            <person name="Zhu X."/>
            <person name="Sun Y."/>
        </authorList>
    </citation>
    <scope>NUCLEOTIDE SEQUENCE</scope>
    <source>
        <strain evidence="1">BYM</strain>
        <tissue evidence="1">Leaf</tissue>
    </source>
</reference>
<comment type="caution">
    <text evidence="1">The sequence shown here is derived from an EMBL/GenBank/DDBJ whole genome shotgun (WGS) entry which is preliminary data.</text>
</comment>
<dbReference type="Proteomes" id="UP000796880">
    <property type="component" value="Unassembled WGS sequence"/>
</dbReference>
<proteinExistence type="predicted"/>